<keyword evidence="10" id="KW-1185">Reference proteome</keyword>
<dbReference type="GO" id="GO:0016592">
    <property type="term" value="C:mediator complex"/>
    <property type="evidence" value="ECO:0000318"/>
    <property type="project" value="GO_Central"/>
</dbReference>
<evidence type="ECO:0000256" key="2">
    <source>
        <dbReference type="ARBA" id="ARBA00005635"/>
    </source>
</evidence>
<dbReference type="OMA" id="HMSYEPQ"/>
<dbReference type="FunCoup" id="T1G9H9">
    <property type="interactions" value="1406"/>
</dbReference>
<dbReference type="Pfam" id="PF10156">
    <property type="entry name" value="Med17"/>
    <property type="match status" value="1"/>
</dbReference>
<accession>T1G9H9</accession>
<organism evidence="9 10">
    <name type="scientific">Helobdella robusta</name>
    <name type="common">Californian leech</name>
    <dbReference type="NCBI Taxonomy" id="6412"/>
    <lineage>
        <taxon>Eukaryota</taxon>
        <taxon>Metazoa</taxon>
        <taxon>Spiralia</taxon>
        <taxon>Lophotrochozoa</taxon>
        <taxon>Annelida</taxon>
        <taxon>Clitellata</taxon>
        <taxon>Hirudinea</taxon>
        <taxon>Rhynchobdellida</taxon>
        <taxon>Glossiphoniidae</taxon>
        <taxon>Helobdella</taxon>
    </lineage>
</organism>
<dbReference type="KEGG" id="hro:HELRODRAFT_97598"/>
<comment type="similarity">
    <text evidence="2 6">Belongs to the Mediator complex subunit 17 family.</text>
</comment>
<keyword evidence="3 6" id="KW-0805">Transcription regulation</keyword>
<dbReference type="CTD" id="20217726"/>
<name>T1G9H9_HELRO</name>
<reference evidence="9" key="3">
    <citation type="submission" date="2015-06" db="UniProtKB">
        <authorList>
            <consortium name="EnsemblMetazoa"/>
        </authorList>
    </citation>
    <scope>IDENTIFICATION</scope>
</reference>
<dbReference type="InterPro" id="IPR019313">
    <property type="entry name" value="Mediator_Med17"/>
</dbReference>
<evidence type="ECO:0000313" key="8">
    <source>
        <dbReference type="EMBL" id="ESO09492.1"/>
    </source>
</evidence>
<dbReference type="OrthoDB" id="10058398at2759"/>
<dbReference type="PANTHER" id="PTHR13114:SF7">
    <property type="entry name" value="MEDIATOR OF RNA POLYMERASE II TRANSCRIPTION SUBUNIT 17"/>
    <property type="match status" value="1"/>
</dbReference>
<dbReference type="InParanoid" id="T1G9H9"/>
<dbReference type="EnsemblMetazoa" id="HelroT97598">
    <property type="protein sequence ID" value="HelroP97598"/>
    <property type="gene ID" value="HelroG97598"/>
</dbReference>
<dbReference type="GeneID" id="20217726"/>
<dbReference type="EMBL" id="KB095959">
    <property type="protein sequence ID" value="ESO09492.1"/>
    <property type="molecule type" value="Genomic_DNA"/>
</dbReference>
<gene>
    <name evidence="9" type="primary">20217726</name>
    <name evidence="6" type="synonym">MED17</name>
    <name evidence="8" type="ORF">HELRODRAFT_97598</name>
</gene>
<reference evidence="10" key="1">
    <citation type="submission" date="2012-12" db="EMBL/GenBank/DDBJ databases">
        <authorList>
            <person name="Hellsten U."/>
            <person name="Grimwood J."/>
            <person name="Chapman J.A."/>
            <person name="Shapiro H."/>
            <person name="Aerts A."/>
            <person name="Otillar R.P."/>
            <person name="Terry A.Y."/>
            <person name="Boore J.L."/>
            <person name="Simakov O."/>
            <person name="Marletaz F."/>
            <person name="Cho S.-J."/>
            <person name="Edsinger-Gonzales E."/>
            <person name="Havlak P."/>
            <person name="Kuo D.-H."/>
            <person name="Larsson T."/>
            <person name="Lv J."/>
            <person name="Arendt D."/>
            <person name="Savage R."/>
            <person name="Osoegawa K."/>
            <person name="de Jong P."/>
            <person name="Lindberg D.R."/>
            <person name="Seaver E.C."/>
            <person name="Weisblat D.A."/>
            <person name="Putnam N.H."/>
            <person name="Grigoriev I.V."/>
            <person name="Rokhsar D.S."/>
        </authorList>
    </citation>
    <scope>NUCLEOTIDE SEQUENCE</scope>
</reference>
<evidence type="ECO:0000256" key="3">
    <source>
        <dbReference type="ARBA" id="ARBA00023015"/>
    </source>
</evidence>
<evidence type="ECO:0000256" key="7">
    <source>
        <dbReference type="SAM" id="MobiDB-lite"/>
    </source>
</evidence>
<comment type="subunit">
    <text evidence="6">Component of the Mediator complex.</text>
</comment>
<evidence type="ECO:0000313" key="9">
    <source>
        <dbReference type="EnsemblMetazoa" id="HelroP97598"/>
    </source>
</evidence>
<feature type="region of interest" description="Disordered" evidence="7">
    <location>
        <begin position="53"/>
        <end position="81"/>
    </location>
</feature>
<dbReference type="eggNOG" id="KOG4512">
    <property type="taxonomic scope" value="Eukaryota"/>
</dbReference>
<proteinExistence type="inferred from homology"/>
<keyword evidence="6" id="KW-0010">Activator</keyword>
<dbReference type="PANTHER" id="PTHR13114">
    <property type="entry name" value="MEDIATOR OF RNA POLYMERASE II TRANSCRIPTION SUBUNIT 17"/>
    <property type="match status" value="1"/>
</dbReference>
<evidence type="ECO:0000256" key="5">
    <source>
        <dbReference type="ARBA" id="ARBA00023242"/>
    </source>
</evidence>
<feature type="compositionally biased region" description="Acidic residues" evidence="7">
    <location>
        <begin position="62"/>
        <end position="74"/>
    </location>
</feature>
<comment type="subcellular location">
    <subcellularLocation>
        <location evidence="1 6">Nucleus</location>
    </subcellularLocation>
</comment>
<dbReference type="AlphaFoldDB" id="T1G9H9"/>
<dbReference type="GO" id="GO:0070847">
    <property type="term" value="C:core mediator complex"/>
    <property type="evidence" value="ECO:0000318"/>
    <property type="project" value="GO_Central"/>
</dbReference>
<dbReference type="GO" id="GO:0006357">
    <property type="term" value="P:regulation of transcription by RNA polymerase II"/>
    <property type="evidence" value="ECO:0000318"/>
    <property type="project" value="GO_Central"/>
</dbReference>
<dbReference type="Proteomes" id="UP000015101">
    <property type="component" value="Unassembled WGS sequence"/>
</dbReference>
<evidence type="ECO:0000256" key="6">
    <source>
        <dbReference type="RuleBase" id="RU364140"/>
    </source>
</evidence>
<comment type="function">
    <text evidence="6">Component of the Mediator complex, a coactivator involved in the regulated transcription of nearly all RNA polymerase II-dependent genes. Mediator functions as a bridge to convey information from gene-specific regulatory proteins to the basal RNA polymerase II transcription machinery. Mediator is recruited to promoters by direct interactions with regulatory proteins and serves as a scaffold for the assembly of a functional preinitiation complex with RNA polymerase II and the general transcription factors.</text>
</comment>
<keyword evidence="5 6" id="KW-0539">Nucleus</keyword>
<dbReference type="HOGENOM" id="CLU_028003_1_0_1"/>
<evidence type="ECO:0000256" key="1">
    <source>
        <dbReference type="ARBA" id="ARBA00004123"/>
    </source>
</evidence>
<protein>
    <recommendedName>
        <fullName evidence="6">Mediator of RNA polymerase II transcription subunit 17</fullName>
    </recommendedName>
    <alternativeName>
        <fullName evidence="6">Mediator complex subunit 17</fullName>
    </alternativeName>
</protein>
<evidence type="ECO:0000256" key="4">
    <source>
        <dbReference type="ARBA" id="ARBA00023163"/>
    </source>
</evidence>
<dbReference type="GO" id="GO:0003712">
    <property type="term" value="F:transcription coregulator activity"/>
    <property type="evidence" value="ECO:0000318"/>
    <property type="project" value="GO_Central"/>
</dbReference>
<evidence type="ECO:0000313" key="10">
    <source>
        <dbReference type="Proteomes" id="UP000015101"/>
    </source>
</evidence>
<reference evidence="8 10" key="2">
    <citation type="journal article" date="2013" name="Nature">
        <title>Insights into bilaterian evolution from three spiralian genomes.</title>
        <authorList>
            <person name="Simakov O."/>
            <person name="Marletaz F."/>
            <person name="Cho S.J."/>
            <person name="Edsinger-Gonzales E."/>
            <person name="Havlak P."/>
            <person name="Hellsten U."/>
            <person name="Kuo D.H."/>
            <person name="Larsson T."/>
            <person name="Lv J."/>
            <person name="Arendt D."/>
            <person name="Savage R."/>
            <person name="Osoegawa K."/>
            <person name="de Jong P."/>
            <person name="Grimwood J."/>
            <person name="Chapman J.A."/>
            <person name="Shapiro H."/>
            <person name="Aerts A."/>
            <person name="Otillar R.P."/>
            <person name="Terry A.Y."/>
            <person name="Boore J.L."/>
            <person name="Grigoriev I.V."/>
            <person name="Lindberg D.R."/>
            <person name="Seaver E.C."/>
            <person name="Weisblat D.A."/>
            <person name="Putnam N.H."/>
            <person name="Rokhsar D.S."/>
        </authorList>
    </citation>
    <scope>NUCLEOTIDE SEQUENCE</scope>
</reference>
<sequence length="705" mass="80502">MTASVDVSVEVLQECMIQEVTLDGQEIYVLPLTMSENLTKMAHKIDFSKDEFDGKSKQLSEAVDEEEEDEEENENERQYPKQTLVQPSLWPWDSVRNKLRSALTELTALQDILTISRDRRYMTLDYVQHDAGEAKSAFLLVARKRAIASSAGFMNTGMERMKKNLEQIMKNKNHDFHYELLKLRKIWRLKKVGGSILGDLSYKSAGSHFWVSGTFEVVKTDSEAADNEPGTSLQHQQQQPMHPIHSPLSNLSNLNVIIPDELSGNAYIRIIIKRVNEKDCSISTFFSQNFLSSSSSSSSTSSEQLSWSKRLELAQNVLFCKELFAQLYQEAMKHQSRIPNMACGNHIVCHLFPDVKLFISLCHTTEQNKSNNGNKPALALSKQHNSVLEHSVYQLLREIHYNNTNFPPPRPVTMPLGFIKKRHHLGPAGSTKSQISDFNLGLPRNIILWPFVSQAKHYFNRQRVINMIDEIVIEVHEPQIIVHTSYLNSATSTGLRLTMAFSGFEHNKTCIMLYIYETKLEVACKDGSFQTLDVDFKQLRRFIMEQVTEHHLLMVSVLAKAFDWKILSMNKNCFPPKDYIVSRDCGYYDDETVKMHHDEELTGDINPSMGMLIISPKQNRMLSIHCFRNNTQIVKVCRKPGVQQASGASVEAVENEVMQGCEDLPPKWQETVDCFEFVYMEYLPGKNFAQKLEVLMAALVPDLTA</sequence>
<dbReference type="EMBL" id="AMQM01002978">
    <property type="status" value="NOT_ANNOTATED_CDS"/>
    <property type="molecule type" value="Genomic_DNA"/>
</dbReference>
<dbReference type="RefSeq" id="XP_009012585.1">
    <property type="nucleotide sequence ID" value="XM_009014337.1"/>
</dbReference>
<keyword evidence="4 6" id="KW-0804">Transcription</keyword>
<dbReference type="STRING" id="6412.T1G9H9"/>